<protein>
    <submittedName>
        <fullName evidence="3">ThuA domain-containing protein</fullName>
    </submittedName>
</protein>
<evidence type="ECO:0000259" key="2">
    <source>
        <dbReference type="Pfam" id="PF06283"/>
    </source>
</evidence>
<sequence length="353" mass="39197">MMLGHDKTNADALRPTVNTERRPEQNPDKYRVVYKGNNGPGKGKNIVFIASDHEYRGEETLPALAKILAKRHGFSCTVVWALDDNGNILPGSSNLKGLEALVHADLMVIFTRFSNFADDQMQHIDDYLERGGPVVGLRTATHAFSNQNNAKWQHYHYKYDGSKEDWHGGFGEVILGETWVGHYGKNHKQASILIAEQAQREHPIMRGVSNAWAQCGGYKAYPQGKDLKVLARGRVLNGMTPDAAPDITKAELPVAWVRTYQLASGASGRVFTTTHGASEDILSDGFRRMLINACFWAVGMEDDIKAGNDIDFVGSYQPTKFNFDGYKANVKPSDLAGWESLIMPGEIIKKDKK</sequence>
<evidence type="ECO:0000313" key="3">
    <source>
        <dbReference type="EMBL" id="MDN5215170.1"/>
    </source>
</evidence>
<dbReference type="Pfam" id="PF06283">
    <property type="entry name" value="ThuA"/>
    <property type="match status" value="1"/>
</dbReference>
<evidence type="ECO:0000256" key="1">
    <source>
        <dbReference type="SAM" id="MobiDB-lite"/>
    </source>
</evidence>
<feature type="domain" description="ThuA-like" evidence="2">
    <location>
        <begin position="58"/>
        <end position="297"/>
    </location>
</feature>
<dbReference type="SUPFAM" id="SSF52317">
    <property type="entry name" value="Class I glutamine amidotransferase-like"/>
    <property type="match status" value="1"/>
</dbReference>
<organism evidence="3 4">
    <name type="scientific">Agaribacillus aureus</name>
    <dbReference type="NCBI Taxonomy" id="3051825"/>
    <lineage>
        <taxon>Bacteria</taxon>
        <taxon>Pseudomonadati</taxon>
        <taxon>Bacteroidota</taxon>
        <taxon>Cytophagia</taxon>
        <taxon>Cytophagales</taxon>
        <taxon>Splendidivirgaceae</taxon>
        <taxon>Agaribacillus</taxon>
    </lineage>
</organism>
<name>A0ABT8LBM1_9BACT</name>
<dbReference type="PANTHER" id="PTHR40469:SF2">
    <property type="entry name" value="GALACTOSE-BINDING DOMAIN-LIKE SUPERFAMILY PROTEIN"/>
    <property type="match status" value="1"/>
</dbReference>
<dbReference type="Proteomes" id="UP001172083">
    <property type="component" value="Unassembled WGS sequence"/>
</dbReference>
<dbReference type="InterPro" id="IPR029010">
    <property type="entry name" value="ThuA-like"/>
</dbReference>
<evidence type="ECO:0000313" key="4">
    <source>
        <dbReference type="Proteomes" id="UP001172083"/>
    </source>
</evidence>
<dbReference type="RefSeq" id="WP_346760509.1">
    <property type="nucleotide sequence ID" value="NZ_JAUJEB010000006.1"/>
</dbReference>
<reference evidence="3" key="1">
    <citation type="submission" date="2023-06" db="EMBL/GenBank/DDBJ databases">
        <title>Genomic of Agaribacillus aureum.</title>
        <authorList>
            <person name="Wang G."/>
        </authorList>
    </citation>
    <scope>NUCLEOTIDE SEQUENCE</scope>
    <source>
        <strain evidence="3">BMA12</strain>
    </source>
</reference>
<keyword evidence="4" id="KW-1185">Reference proteome</keyword>
<feature type="region of interest" description="Disordered" evidence="1">
    <location>
        <begin position="1"/>
        <end position="27"/>
    </location>
</feature>
<dbReference type="PANTHER" id="PTHR40469">
    <property type="entry name" value="SECRETED GLYCOSYL HYDROLASE"/>
    <property type="match status" value="1"/>
</dbReference>
<dbReference type="InterPro" id="IPR029062">
    <property type="entry name" value="Class_I_gatase-like"/>
</dbReference>
<accession>A0ABT8LBM1</accession>
<gene>
    <name evidence="3" type="ORF">QQ020_24030</name>
</gene>
<dbReference type="EMBL" id="JAUJEB010000006">
    <property type="protein sequence ID" value="MDN5215170.1"/>
    <property type="molecule type" value="Genomic_DNA"/>
</dbReference>
<dbReference type="Gene3D" id="3.40.50.880">
    <property type="match status" value="1"/>
</dbReference>
<proteinExistence type="predicted"/>
<comment type="caution">
    <text evidence="3">The sequence shown here is derived from an EMBL/GenBank/DDBJ whole genome shotgun (WGS) entry which is preliminary data.</text>
</comment>